<protein>
    <submittedName>
        <fullName evidence="2">Uncharacterized protein</fullName>
    </submittedName>
</protein>
<dbReference type="EMBL" id="PVXO01000050">
    <property type="protein sequence ID" value="PRR78196.1"/>
    <property type="molecule type" value="Genomic_DNA"/>
</dbReference>
<feature type="signal peptide" evidence="1">
    <location>
        <begin position="1"/>
        <end position="26"/>
    </location>
</feature>
<dbReference type="AlphaFoldDB" id="A0A2T0B2W1"/>
<proteinExistence type="predicted"/>
<gene>
    <name evidence="2" type="ORF">CLLI_18650</name>
</gene>
<dbReference type="RefSeq" id="WP_106063948.1">
    <property type="nucleotide sequence ID" value="NZ_PVXO01000050.1"/>
</dbReference>
<reference evidence="2 3" key="1">
    <citation type="submission" date="2018-03" db="EMBL/GenBank/DDBJ databases">
        <title>Genome sequence of Clostridium liquoris DSM 100320.</title>
        <authorList>
            <person name="Poehlein A."/>
            <person name="Daniel R."/>
        </authorList>
    </citation>
    <scope>NUCLEOTIDE SEQUENCE [LARGE SCALE GENOMIC DNA]</scope>
    <source>
        <strain evidence="2 3">DSM 100320</strain>
    </source>
</reference>
<dbReference type="Proteomes" id="UP000239706">
    <property type="component" value="Unassembled WGS sequence"/>
</dbReference>
<organism evidence="2 3">
    <name type="scientific">Clostridium liquoris</name>
    <dbReference type="NCBI Taxonomy" id="1289519"/>
    <lineage>
        <taxon>Bacteria</taxon>
        <taxon>Bacillati</taxon>
        <taxon>Bacillota</taxon>
        <taxon>Clostridia</taxon>
        <taxon>Eubacteriales</taxon>
        <taxon>Clostridiaceae</taxon>
        <taxon>Clostridium</taxon>
    </lineage>
</organism>
<dbReference type="OrthoDB" id="2518519at2"/>
<keyword evidence="1" id="KW-0732">Signal</keyword>
<evidence type="ECO:0000313" key="2">
    <source>
        <dbReference type="EMBL" id="PRR78196.1"/>
    </source>
</evidence>
<name>A0A2T0B2W1_9CLOT</name>
<comment type="caution">
    <text evidence="2">The sequence shown here is derived from an EMBL/GenBank/DDBJ whole genome shotgun (WGS) entry which is preliminary data.</text>
</comment>
<evidence type="ECO:0000256" key="1">
    <source>
        <dbReference type="SAM" id="SignalP"/>
    </source>
</evidence>
<evidence type="ECO:0000313" key="3">
    <source>
        <dbReference type="Proteomes" id="UP000239706"/>
    </source>
</evidence>
<keyword evidence="3" id="KW-1185">Reference proteome</keyword>
<accession>A0A2T0B2W1</accession>
<feature type="chain" id="PRO_5015692188" evidence="1">
    <location>
        <begin position="27"/>
        <end position="410"/>
    </location>
</feature>
<sequence length="410" mass="45808">MKIKKKAAMILSFTVGTLMFATTAMAEVMSKSGYDQAKDAIKYSADSLTSKFSNYTMDVSMTMKDNGKVIISENTLNKYDIAKNACENVNTSIIGNKKKEGYFYKDKNGVITTNENKSIYYVTEYETPSKEEGIKNPFKEKKAGDVEKIIDAVVGNLKDYVVVDEKSDGSKELSGSISEAQIPALINAIASYTLKNEVSVNRNPEEANIMPRIAKDVYVKEAKGRMIVGKNGVIQSVNGTGILSGKDEQGKEHEFTFEVLGKITNVNSTAVNKPNLSGKKVEKHVQKNNDELANPEKYVGKYNNDIIIEKDGRFQKIGERILTIDHSDNESISGLYHEQYIKGYENYATKDLKFDAKYDKDKYNARFNVEGSSEKGNISIDRQNVKVYFYLPNASKSGANFDGQFNRVFD</sequence>